<sequence length="99" mass="11535">MKNRTDLQIEFDLIQAETEIYRYVGHQFTEFENDLPDKIKLAFIKITEYYALINSDEGVIKGYQSESIGDYSYTIGMNPNQFSVTEFLKLLDEYVQEGG</sequence>
<name>A0ABT9IW00_9BACL</name>
<dbReference type="InterPro" id="IPR036558">
    <property type="entry name" value="YqbG-like_sf"/>
</dbReference>
<dbReference type="RefSeq" id="WP_305990805.1">
    <property type="nucleotide sequence ID" value="NZ_JAVAMP010000001.1"/>
</dbReference>
<gene>
    <name evidence="1" type="ORF">Q5Y73_05465</name>
</gene>
<comment type="caution">
    <text evidence="1">The sequence shown here is derived from an EMBL/GenBank/DDBJ whole genome shotgun (WGS) entry which is preliminary data.</text>
</comment>
<organism evidence="1 2">
    <name type="scientific">Chengkuizengella axinellae</name>
    <dbReference type="NCBI Taxonomy" id="3064388"/>
    <lineage>
        <taxon>Bacteria</taxon>
        <taxon>Bacillati</taxon>
        <taxon>Bacillota</taxon>
        <taxon>Bacilli</taxon>
        <taxon>Bacillales</taxon>
        <taxon>Paenibacillaceae</taxon>
        <taxon>Chengkuizengella</taxon>
    </lineage>
</organism>
<keyword evidence="2" id="KW-1185">Reference proteome</keyword>
<dbReference type="Proteomes" id="UP001231941">
    <property type="component" value="Unassembled WGS sequence"/>
</dbReference>
<dbReference type="InterPro" id="IPR013514">
    <property type="entry name" value="DUF3199_YqbG"/>
</dbReference>
<protein>
    <submittedName>
        <fullName evidence="1">DUF3199 family protein</fullName>
    </submittedName>
</protein>
<dbReference type="SUPFAM" id="SSF116915">
    <property type="entry name" value="Hypothetical protein YqbG"/>
    <property type="match status" value="1"/>
</dbReference>
<reference evidence="1 2" key="1">
    <citation type="submission" date="2023-08" db="EMBL/GenBank/DDBJ databases">
        <authorList>
            <person name="Park J.-S."/>
        </authorList>
    </citation>
    <scope>NUCLEOTIDE SEQUENCE [LARGE SCALE GENOMIC DNA]</scope>
    <source>
        <strain evidence="1 2">2205SS18-9</strain>
    </source>
</reference>
<dbReference type="Gene3D" id="1.10.3230.10">
    <property type="entry name" value="YqbG-like"/>
    <property type="match status" value="1"/>
</dbReference>
<evidence type="ECO:0000313" key="2">
    <source>
        <dbReference type="Proteomes" id="UP001231941"/>
    </source>
</evidence>
<dbReference type="EMBL" id="JAVAMP010000001">
    <property type="protein sequence ID" value="MDP5273544.1"/>
    <property type="molecule type" value="Genomic_DNA"/>
</dbReference>
<proteinExistence type="predicted"/>
<dbReference type="Pfam" id="PF11436">
    <property type="entry name" value="DUF3199"/>
    <property type="match status" value="1"/>
</dbReference>
<evidence type="ECO:0000313" key="1">
    <source>
        <dbReference type="EMBL" id="MDP5273544.1"/>
    </source>
</evidence>
<accession>A0ABT9IW00</accession>